<proteinExistence type="predicted"/>
<accession>A0A1M6EU80</accession>
<dbReference type="OrthoDB" id="1809155at2"/>
<evidence type="ECO:0000313" key="2">
    <source>
        <dbReference type="Proteomes" id="UP000184529"/>
    </source>
</evidence>
<dbReference type="AlphaFoldDB" id="A0A1M6EU80"/>
<dbReference type="Proteomes" id="UP000184529">
    <property type="component" value="Unassembled WGS sequence"/>
</dbReference>
<dbReference type="RefSeq" id="WP_072868155.1">
    <property type="nucleotide sequence ID" value="NZ_FQZM01000014.1"/>
</dbReference>
<protein>
    <submittedName>
        <fullName evidence="1">Uncharacterized protein</fullName>
    </submittedName>
</protein>
<organism evidence="1 2">
    <name type="scientific">Desulfofundulus thermosubterraneus DSM 16057</name>
    <dbReference type="NCBI Taxonomy" id="1121432"/>
    <lineage>
        <taxon>Bacteria</taxon>
        <taxon>Bacillati</taxon>
        <taxon>Bacillota</taxon>
        <taxon>Clostridia</taxon>
        <taxon>Eubacteriales</taxon>
        <taxon>Peptococcaceae</taxon>
        <taxon>Desulfofundulus</taxon>
    </lineage>
</organism>
<dbReference type="EMBL" id="FQZM01000014">
    <property type="protein sequence ID" value="SHI88987.1"/>
    <property type="molecule type" value="Genomic_DNA"/>
</dbReference>
<reference evidence="2" key="1">
    <citation type="submission" date="2016-11" db="EMBL/GenBank/DDBJ databases">
        <authorList>
            <person name="Varghese N."/>
            <person name="Submissions S."/>
        </authorList>
    </citation>
    <scope>NUCLEOTIDE SEQUENCE [LARGE SCALE GENOMIC DNA]</scope>
    <source>
        <strain evidence="2">DSM 16057</strain>
    </source>
</reference>
<gene>
    <name evidence="1" type="ORF">SAMN02745219_01280</name>
</gene>
<evidence type="ECO:0000313" key="1">
    <source>
        <dbReference type="EMBL" id="SHI88987.1"/>
    </source>
</evidence>
<sequence length="63" mass="7459">MTYRIWEARNAGEDTTYLVAMSGMREISLREEIARGERLIRLLRLVAETEDRNRARRMADCEI</sequence>
<name>A0A1M6EU80_9FIRM</name>
<dbReference type="STRING" id="1121432.SAMN02745219_01280"/>
<keyword evidence="2" id="KW-1185">Reference proteome</keyword>